<accession>A0ABU8DLU6</accession>
<sequence>MSKSEKRQKSVFIQLRCTEAEAEAIKAKALMAEISTSELLRCSALNRKIMVRSDKKLMQELLRLGGLQMHLYNQMRDNMTTGLSQEFSDVLVSIKNAVNALNLKNTPAAESSDA</sequence>
<dbReference type="RefSeq" id="WP_336204162.1">
    <property type="nucleotide sequence ID" value="NZ_JBANEI010000030.1"/>
</dbReference>
<proteinExistence type="predicted"/>
<dbReference type="InterPro" id="IPR047751">
    <property type="entry name" value="MobA-like"/>
</dbReference>
<comment type="caution">
    <text evidence="1">The sequence shown here is derived from an EMBL/GenBank/DDBJ whole genome shotgun (WGS) entry which is preliminary data.</text>
</comment>
<organism evidence="1 2">
    <name type="scientific">Erwinia aphidicola</name>
    <dbReference type="NCBI Taxonomy" id="68334"/>
    <lineage>
        <taxon>Bacteria</taxon>
        <taxon>Pseudomonadati</taxon>
        <taxon>Pseudomonadota</taxon>
        <taxon>Gammaproteobacteria</taxon>
        <taxon>Enterobacterales</taxon>
        <taxon>Erwiniaceae</taxon>
        <taxon>Erwinia</taxon>
    </lineage>
</organism>
<name>A0ABU8DLU6_ERWAP</name>
<keyword evidence="2" id="KW-1185">Reference proteome</keyword>
<dbReference type="Pfam" id="PF21983">
    <property type="entry name" value="NikA-like"/>
    <property type="match status" value="1"/>
</dbReference>
<dbReference type="NCBIfam" id="NF041264">
    <property type="entry name" value="MobA"/>
    <property type="match status" value="1"/>
</dbReference>
<evidence type="ECO:0000313" key="2">
    <source>
        <dbReference type="Proteomes" id="UP001306592"/>
    </source>
</evidence>
<dbReference type="Proteomes" id="UP001306592">
    <property type="component" value="Unassembled WGS sequence"/>
</dbReference>
<evidence type="ECO:0000313" key="1">
    <source>
        <dbReference type="EMBL" id="MEI2684477.1"/>
    </source>
</evidence>
<gene>
    <name evidence="1" type="primary">mobA</name>
    <name evidence="1" type="ORF">V8N49_22925</name>
</gene>
<protein>
    <submittedName>
        <fullName evidence="1">Plasmid mobilization protein MobA</fullName>
    </submittedName>
</protein>
<reference evidence="1 2" key="1">
    <citation type="submission" date="2024-02" db="EMBL/GenBank/DDBJ databases">
        <title>First report Erwinia aphidicola in onion in Chile.</title>
        <authorList>
            <person name="Valenzuela M."/>
            <person name="Pena M."/>
            <person name="Dutta B."/>
        </authorList>
    </citation>
    <scope>NUCLEOTIDE SEQUENCE [LARGE SCALE GENOMIC DNA]</scope>
    <source>
        <strain evidence="1 2">QCJ3A</strain>
    </source>
</reference>
<dbReference type="EMBL" id="JBANEI010000030">
    <property type="protein sequence ID" value="MEI2684477.1"/>
    <property type="molecule type" value="Genomic_DNA"/>
</dbReference>
<dbReference type="InterPro" id="IPR053842">
    <property type="entry name" value="NikA-like"/>
</dbReference>